<feature type="region of interest" description="Disordered" evidence="1">
    <location>
        <begin position="312"/>
        <end position="358"/>
    </location>
</feature>
<accession>A0A9P5TDL5</accession>
<feature type="compositionally biased region" description="Low complexity" evidence="1">
    <location>
        <begin position="245"/>
        <end position="258"/>
    </location>
</feature>
<sequence length="568" mass="60659">MDNPQHYQPLSHALQPPLPQPSQYSTFPASNAAQSYSVNDTQREEEEEEEEEVVEEELDDNDRRELSPSASPQNKQVVGPAATGNPSPQDQSSQLASAGQPSAHGADSPEQKRRPGRPKGSRNRKPRENPASVGKSQFPSYPISQGGAPPLPGVTAQNQQYYEFQWRVLNLCSEFYGAAEELIKATPSLVIAQSYQTGPSSKVDPLSMLNEAKRICDQLLQNPSQLVGQPPPLVYPSVPYPPPSQATTAAPTTTTPQPSAVITNPSTFVMPLGMPGASQPIYPTMYTTTPPRYPTAPYYQYPHAPGYYPSMPTQSAPIPPPTSSSAPAATQFVSSTSTATTSTLNMTTSNPAGASGAWTDDEVERLKHLAEQSRTSGSSNETDWDWVVGQWGNTRTRHQILLKATALGLKESTTRGVKRKREGEISGTSEATPTPAPPMGSLTNAAGAVPSPAQSHTTTSTPSARPSPAIRNPVPPPPLQSTSTTTPTPSRPTTTAPQSNMPWPMPTVAANTSPVIATATTAPIQADPRGTNYYRQARTHPPPPAPPGKAVPSTTHQYIYQPNGKSSK</sequence>
<evidence type="ECO:0000313" key="3">
    <source>
        <dbReference type="Proteomes" id="UP000759537"/>
    </source>
</evidence>
<feature type="compositionally biased region" description="Polar residues" evidence="1">
    <location>
        <begin position="552"/>
        <end position="568"/>
    </location>
</feature>
<feature type="compositionally biased region" description="Polar residues" evidence="1">
    <location>
        <begin position="509"/>
        <end position="523"/>
    </location>
</feature>
<feature type="compositionally biased region" description="Pro residues" evidence="1">
    <location>
        <begin position="540"/>
        <end position="549"/>
    </location>
</feature>
<keyword evidence="3" id="KW-1185">Reference proteome</keyword>
<comment type="caution">
    <text evidence="2">The sequence shown here is derived from an EMBL/GenBank/DDBJ whole genome shotgun (WGS) entry which is preliminary data.</text>
</comment>
<feature type="compositionally biased region" description="Polar residues" evidence="1">
    <location>
        <begin position="26"/>
        <end position="40"/>
    </location>
</feature>
<feature type="compositionally biased region" description="Low complexity" evidence="1">
    <location>
        <begin position="480"/>
        <end position="499"/>
    </location>
</feature>
<evidence type="ECO:0008006" key="4">
    <source>
        <dbReference type="Google" id="ProtNLM"/>
    </source>
</evidence>
<organism evidence="2 3">
    <name type="scientific">Russula ochroleuca</name>
    <dbReference type="NCBI Taxonomy" id="152965"/>
    <lineage>
        <taxon>Eukaryota</taxon>
        <taxon>Fungi</taxon>
        <taxon>Dikarya</taxon>
        <taxon>Basidiomycota</taxon>
        <taxon>Agaricomycotina</taxon>
        <taxon>Agaricomycetes</taxon>
        <taxon>Russulales</taxon>
        <taxon>Russulaceae</taxon>
        <taxon>Russula</taxon>
    </lineage>
</organism>
<proteinExistence type="predicted"/>
<feature type="compositionally biased region" description="Acidic residues" evidence="1">
    <location>
        <begin position="43"/>
        <end position="60"/>
    </location>
</feature>
<feature type="region of interest" description="Disordered" evidence="1">
    <location>
        <begin position="1"/>
        <end position="152"/>
    </location>
</feature>
<reference evidence="2" key="2">
    <citation type="journal article" date="2020" name="Nat. Commun.">
        <title>Large-scale genome sequencing of mycorrhizal fungi provides insights into the early evolution of symbiotic traits.</title>
        <authorList>
            <person name="Miyauchi S."/>
            <person name="Kiss E."/>
            <person name="Kuo A."/>
            <person name="Drula E."/>
            <person name="Kohler A."/>
            <person name="Sanchez-Garcia M."/>
            <person name="Morin E."/>
            <person name="Andreopoulos B."/>
            <person name="Barry K.W."/>
            <person name="Bonito G."/>
            <person name="Buee M."/>
            <person name="Carver A."/>
            <person name="Chen C."/>
            <person name="Cichocki N."/>
            <person name="Clum A."/>
            <person name="Culley D."/>
            <person name="Crous P.W."/>
            <person name="Fauchery L."/>
            <person name="Girlanda M."/>
            <person name="Hayes R.D."/>
            <person name="Keri Z."/>
            <person name="LaButti K."/>
            <person name="Lipzen A."/>
            <person name="Lombard V."/>
            <person name="Magnuson J."/>
            <person name="Maillard F."/>
            <person name="Murat C."/>
            <person name="Nolan M."/>
            <person name="Ohm R.A."/>
            <person name="Pangilinan J."/>
            <person name="Pereira M.F."/>
            <person name="Perotto S."/>
            <person name="Peter M."/>
            <person name="Pfister S."/>
            <person name="Riley R."/>
            <person name="Sitrit Y."/>
            <person name="Stielow J.B."/>
            <person name="Szollosi G."/>
            <person name="Zifcakova L."/>
            <person name="Stursova M."/>
            <person name="Spatafora J.W."/>
            <person name="Tedersoo L."/>
            <person name="Vaario L.M."/>
            <person name="Yamada A."/>
            <person name="Yan M."/>
            <person name="Wang P."/>
            <person name="Xu J."/>
            <person name="Bruns T."/>
            <person name="Baldrian P."/>
            <person name="Vilgalys R."/>
            <person name="Dunand C."/>
            <person name="Henrissat B."/>
            <person name="Grigoriev I.V."/>
            <person name="Hibbett D."/>
            <person name="Nagy L.G."/>
            <person name="Martin F.M."/>
        </authorList>
    </citation>
    <scope>NUCLEOTIDE SEQUENCE</scope>
    <source>
        <strain evidence="2">Prilba</strain>
    </source>
</reference>
<feature type="compositionally biased region" description="Low complexity" evidence="1">
    <location>
        <begin position="455"/>
        <end position="468"/>
    </location>
</feature>
<dbReference type="OrthoDB" id="2348945at2759"/>
<reference evidence="2" key="1">
    <citation type="submission" date="2019-10" db="EMBL/GenBank/DDBJ databases">
        <authorList>
            <consortium name="DOE Joint Genome Institute"/>
            <person name="Kuo A."/>
            <person name="Miyauchi S."/>
            <person name="Kiss E."/>
            <person name="Drula E."/>
            <person name="Kohler A."/>
            <person name="Sanchez-Garcia M."/>
            <person name="Andreopoulos B."/>
            <person name="Barry K.W."/>
            <person name="Bonito G."/>
            <person name="Buee M."/>
            <person name="Carver A."/>
            <person name="Chen C."/>
            <person name="Cichocki N."/>
            <person name="Clum A."/>
            <person name="Culley D."/>
            <person name="Crous P.W."/>
            <person name="Fauchery L."/>
            <person name="Girlanda M."/>
            <person name="Hayes R."/>
            <person name="Keri Z."/>
            <person name="LaButti K."/>
            <person name="Lipzen A."/>
            <person name="Lombard V."/>
            <person name="Magnuson J."/>
            <person name="Maillard F."/>
            <person name="Morin E."/>
            <person name="Murat C."/>
            <person name="Nolan M."/>
            <person name="Ohm R."/>
            <person name="Pangilinan J."/>
            <person name="Pereira M."/>
            <person name="Perotto S."/>
            <person name="Peter M."/>
            <person name="Riley R."/>
            <person name="Sitrit Y."/>
            <person name="Stielow B."/>
            <person name="Szollosi G."/>
            <person name="Zifcakova L."/>
            <person name="Stursova M."/>
            <person name="Spatafora J.W."/>
            <person name="Tedersoo L."/>
            <person name="Vaario L.-M."/>
            <person name="Yamada A."/>
            <person name="Yan M."/>
            <person name="Wang P."/>
            <person name="Xu J."/>
            <person name="Bruns T."/>
            <person name="Baldrian P."/>
            <person name="Vilgalys R."/>
            <person name="Henrissat B."/>
            <person name="Grigoriev I.V."/>
            <person name="Hibbett D."/>
            <person name="Nagy L.G."/>
            <person name="Martin F.M."/>
        </authorList>
    </citation>
    <scope>NUCLEOTIDE SEQUENCE</scope>
    <source>
        <strain evidence="2">Prilba</strain>
    </source>
</reference>
<feature type="compositionally biased region" description="Polar residues" evidence="1">
    <location>
        <begin position="84"/>
        <end position="100"/>
    </location>
</feature>
<dbReference type="EMBL" id="WHVB01000002">
    <property type="protein sequence ID" value="KAF8486197.1"/>
    <property type="molecule type" value="Genomic_DNA"/>
</dbReference>
<feature type="compositionally biased region" description="Low complexity" evidence="1">
    <location>
        <begin position="8"/>
        <end position="25"/>
    </location>
</feature>
<feature type="region of interest" description="Disordered" evidence="1">
    <location>
        <begin position="411"/>
        <end position="568"/>
    </location>
</feature>
<feature type="compositionally biased region" description="Low complexity" evidence="1">
    <location>
        <begin position="323"/>
        <end position="349"/>
    </location>
</feature>
<protein>
    <recommendedName>
        <fullName evidence="4">Myb-like domain-containing protein</fullName>
    </recommendedName>
</protein>
<feature type="compositionally biased region" description="Basic residues" evidence="1">
    <location>
        <begin position="114"/>
        <end position="125"/>
    </location>
</feature>
<evidence type="ECO:0000313" key="2">
    <source>
        <dbReference type="EMBL" id="KAF8486197.1"/>
    </source>
</evidence>
<feature type="compositionally biased region" description="Polar residues" evidence="1">
    <location>
        <begin position="134"/>
        <end position="143"/>
    </location>
</feature>
<name>A0A9P5TDL5_9AGAM</name>
<gene>
    <name evidence="2" type="ORF">DFH94DRAFT_836670</name>
</gene>
<dbReference type="Proteomes" id="UP000759537">
    <property type="component" value="Unassembled WGS sequence"/>
</dbReference>
<dbReference type="AlphaFoldDB" id="A0A9P5TDL5"/>
<feature type="region of interest" description="Disordered" evidence="1">
    <location>
        <begin position="239"/>
        <end position="258"/>
    </location>
</feature>
<evidence type="ECO:0000256" key="1">
    <source>
        <dbReference type="SAM" id="MobiDB-lite"/>
    </source>
</evidence>